<dbReference type="RefSeq" id="WP_308448942.1">
    <property type="nucleotide sequence ID" value="NZ_JAJEQC010000004.1"/>
</dbReference>
<proteinExistence type="predicted"/>
<comment type="caution">
    <text evidence="2">The sequence shown here is derived from an EMBL/GenBank/DDBJ whole genome shotgun (WGS) entry which is preliminary data.</text>
</comment>
<organism evidence="2 3">
    <name type="scientific">Hominenteromicrobium mulieris</name>
    <dbReference type="NCBI Taxonomy" id="2885357"/>
    <lineage>
        <taxon>Bacteria</taxon>
        <taxon>Bacillati</taxon>
        <taxon>Bacillota</taxon>
        <taxon>Clostridia</taxon>
        <taxon>Eubacteriales</taxon>
        <taxon>Oscillospiraceae</taxon>
        <taxon>Hominenteromicrobium</taxon>
    </lineage>
</organism>
<protein>
    <submittedName>
        <fullName evidence="2">Uncharacterized protein</fullName>
    </submittedName>
</protein>
<keyword evidence="3" id="KW-1185">Reference proteome</keyword>
<evidence type="ECO:0000313" key="3">
    <source>
        <dbReference type="Proteomes" id="UP001199424"/>
    </source>
</evidence>
<dbReference type="AlphaFoldDB" id="A0AAE3AKX7"/>
<name>A0AAE3AKX7_9FIRM</name>
<gene>
    <name evidence="2" type="ORF">LKD31_05485</name>
</gene>
<feature type="region of interest" description="Disordered" evidence="1">
    <location>
        <begin position="1"/>
        <end position="23"/>
    </location>
</feature>
<dbReference type="EMBL" id="JAJEQC010000004">
    <property type="protein sequence ID" value="MCC2136463.1"/>
    <property type="molecule type" value="Genomic_DNA"/>
</dbReference>
<reference evidence="2" key="1">
    <citation type="submission" date="2021-10" db="EMBL/GenBank/DDBJ databases">
        <title>Anaerobic single-cell dispensing facilitates the cultivation of human gut bacteria.</title>
        <authorList>
            <person name="Afrizal A."/>
        </authorList>
    </citation>
    <scope>NUCLEOTIDE SEQUENCE</scope>
    <source>
        <strain evidence="2">CLA-AA-H250</strain>
    </source>
</reference>
<dbReference type="Proteomes" id="UP001199424">
    <property type="component" value="Unassembled WGS sequence"/>
</dbReference>
<sequence>MQKKNEKKFTHGEHVTIYPDTPESVASATECTGLMPTPPQNDAEFTSYQDLHSMEIPKKLPGKRNFELGVYDDKPEDIQL</sequence>
<evidence type="ECO:0000256" key="1">
    <source>
        <dbReference type="SAM" id="MobiDB-lite"/>
    </source>
</evidence>
<accession>A0AAE3AKX7</accession>
<evidence type="ECO:0000313" key="2">
    <source>
        <dbReference type="EMBL" id="MCC2136463.1"/>
    </source>
</evidence>